<name>A0A8X6FBY9_TRICU</name>
<sequence length="128" mass="14971">MEDSKQLENTGRIFATQLVHCVMRKDYPTWIPETAIEDVDIFPESMRTEIEKICDLNFSPFWWEFRQSFAGKERTDVTFNKFCSCMCSIIEHQEIKLETFLKYAAKLAKISTFIYKDVVEAPNIAIGI</sequence>
<evidence type="ECO:0000313" key="2">
    <source>
        <dbReference type="Proteomes" id="UP000887116"/>
    </source>
</evidence>
<dbReference type="Proteomes" id="UP000887116">
    <property type="component" value="Unassembled WGS sequence"/>
</dbReference>
<organism evidence="1 2">
    <name type="scientific">Trichonephila clavata</name>
    <name type="common">Joro spider</name>
    <name type="synonym">Nephila clavata</name>
    <dbReference type="NCBI Taxonomy" id="2740835"/>
    <lineage>
        <taxon>Eukaryota</taxon>
        <taxon>Metazoa</taxon>
        <taxon>Ecdysozoa</taxon>
        <taxon>Arthropoda</taxon>
        <taxon>Chelicerata</taxon>
        <taxon>Arachnida</taxon>
        <taxon>Araneae</taxon>
        <taxon>Araneomorphae</taxon>
        <taxon>Entelegynae</taxon>
        <taxon>Araneoidea</taxon>
        <taxon>Nephilidae</taxon>
        <taxon>Trichonephila</taxon>
    </lineage>
</organism>
<keyword evidence="2" id="KW-1185">Reference proteome</keyword>
<proteinExistence type="predicted"/>
<reference evidence="1" key="1">
    <citation type="submission" date="2020-07" db="EMBL/GenBank/DDBJ databases">
        <title>Multicomponent nature underlies the extraordinary mechanical properties of spider dragline silk.</title>
        <authorList>
            <person name="Kono N."/>
            <person name="Nakamura H."/>
            <person name="Mori M."/>
            <person name="Yoshida Y."/>
            <person name="Ohtoshi R."/>
            <person name="Malay A.D."/>
            <person name="Moran D.A.P."/>
            <person name="Tomita M."/>
            <person name="Numata K."/>
            <person name="Arakawa K."/>
        </authorList>
    </citation>
    <scope>NUCLEOTIDE SEQUENCE</scope>
</reference>
<dbReference type="OrthoDB" id="10353980at2759"/>
<evidence type="ECO:0000313" key="1">
    <source>
        <dbReference type="EMBL" id="GFQ76450.1"/>
    </source>
</evidence>
<accession>A0A8X6FBY9</accession>
<comment type="caution">
    <text evidence="1">The sequence shown here is derived from an EMBL/GenBank/DDBJ whole genome shotgun (WGS) entry which is preliminary data.</text>
</comment>
<protein>
    <submittedName>
        <fullName evidence="1">Uncharacterized protein</fullName>
    </submittedName>
</protein>
<gene>
    <name evidence="1" type="ORF">TNCT_402991</name>
</gene>
<dbReference type="AlphaFoldDB" id="A0A8X6FBY9"/>
<dbReference type="EMBL" id="BMAO01001864">
    <property type="protein sequence ID" value="GFQ76450.1"/>
    <property type="molecule type" value="Genomic_DNA"/>
</dbReference>